<evidence type="ECO:0000256" key="2">
    <source>
        <dbReference type="SAM" id="Phobius"/>
    </source>
</evidence>
<accession>A0A392MFR5</accession>
<keyword evidence="2" id="KW-0472">Membrane</keyword>
<organism evidence="3 4">
    <name type="scientific">Trifolium medium</name>
    <dbReference type="NCBI Taxonomy" id="97028"/>
    <lineage>
        <taxon>Eukaryota</taxon>
        <taxon>Viridiplantae</taxon>
        <taxon>Streptophyta</taxon>
        <taxon>Embryophyta</taxon>
        <taxon>Tracheophyta</taxon>
        <taxon>Spermatophyta</taxon>
        <taxon>Magnoliopsida</taxon>
        <taxon>eudicotyledons</taxon>
        <taxon>Gunneridae</taxon>
        <taxon>Pentapetalae</taxon>
        <taxon>rosids</taxon>
        <taxon>fabids</taxon>
        <taxon>Fabales</taxon>
        <taxon>Fabaceae</taxon>
        <taxon>Papilionoideae</taxon>
        <taxon>50 kb inversion clade</taxon>
        <taxon>NPAAA clade</taxon>
        <taxon>Hologalegina</taxon>
        <taxon>IRL clade</taxon>
        <taxon>Trifolieae</taxon>
        <taxon>Trifolium</taxon>
    </lineage>
</organism>
<keyword evidence="2" id="KW-1133">Transmembrane helix</keyword>
<protein>
    <submittedName>
        <fullName evidence="3">Uncharacterized protein</fullName>
    </submittedName>
</protein>
<comment type="caution">
    <text evidence="3">The sequence shown here is derived from an EMBL/GenBank/DDBJ whole genome shotgun (WGS) entry which is preliminary data.</text>
</comment>
<sequence>MQRYSICSGLDPRPNPSSTHKKAVEHAQEYRRAYATARAHNAEAQYHILSRFPTAIDRALLPINGLGPALGAIYICLLMQKTRYNPPFASTGRSFAAPPGLVDSDPLLPNMPWNPLMVFFTVLNFHSSNTMLFYLI</sequence>
<feature type="transmembrane region" description="Helical" evidence="2">
    <location>
        <begin position="59"/>
        <end position="80"/>
    </location>
</feature>
<dbReference type="EMBL" id="LXQA010010160">
    <property type="protein sequence ID" value="MCH86340.1"/>
    <property type="molecule type" value="Genomic_DNA"/>
</dbReference>
<reference evidence="3 4" key="1">
    <citation type="journal article" date="2018" name="Front. Plant Sci.">
        <title>Red Clover (Trifolium pratense) and Zigzag Clover (T. medium) - A Picture of Genomic Similarities and Differences.</title>
        <authorList>
            <person name="Dluhosova J."/>
            <person name="Istvanek J."/>
            <person name="Nedelnik J."/>
            <person name="Repkova J."/>
        </authorList>
    </citation>
    <scope>NUCLEOTIDE SEQUENCE [LARGE SCALE GENOMIC DNA]</scope>
    <source>
        <strain evidence="4">cv. 10/8</strain>
        <tissue evidence="3">Leaf</tissue>
    </source>
</reference>
<gene>
    <name evidence="3" type="ORF">A2U01_0007195</name>
</gene>
<evidence type="ECO:0000313" key="4">
    <source>
        <dbReference type="Proteomes" id="UP000265520"/>
    </source>
</evidence>
<dbReference type="Proteomes" id="UP000265520">
    <property type="component" value="Unassembled WGS sequence"/>
</dbReference>
<name>A0A392MFR5_9FABA</name>
<feature type="transmembrane region" description="Helical" evidence="2">
    <location>
        <begin position="116"/>
        <end position="135"/>
    </location>
</feature>
<proteinExistence type="predicted"/>
<dbReference type="AlphaFoldDB" id="A0A392MFR5"/>
<evidence type="ECO:0000313" key="3">
    <source>
        <dbReference type="EMBL" id="MCH86340.1"/>
    </source>
</evidence>
<evidence type="ECO:0000256" key="1">
    <source>
        <dbReference type="SAM" id="MobiDB-lite"/>
    </source>
</evidence>
<keyword evidence="4" id="KW-1185">Reference proteome</keyword>
<feature type="region of interest" description="Disordered" evidence="1">
    <location>
        <begin position="1"/>
        <end position="22"/>
    </location>
</feature>
<keyword evidence="2" id="KW-0812">Transmembrane</keyword>